<dbReference type="AlphaFoldDB" id="V5H5R1"/>
<dbReference type="SUPFAM" id="SSF57362">
    <property type="entry name" value="BPTI-like"/>
    <property type="match status" value="1"/>
</dbReference>
<reference evidence="3" key="1">
    <citation type="journal article" date="2015" name="Sci. Rep.">
        <title>Tissue- and time-dependent transcription in Ixodes ricinus salivary glands and midguts when blood feeding on the vertebrate host.</title>
        <authorList>
            <person name="Kotsyfakis M."/>
            <person name="Schwarz A."/>
            <person name="Erhart J."/>
            <person name="Ribeiro J.M."/>
        </authorList>
    </citation>
    <scope>NUCLEOTIDE SEQUENCE</scope>
    <source>
        <tissue evidence="3">Salivary gland and midgut</tissue>
    </source>
</reference>
<evidence type="ECO:0000256" key="1">
    <source>
        <dbReference type="SAM" id="SignalP"/>
    </source>
</evidence>
<dbReference type="EMBL" id="GANP01014846">
    <property type="protein sequence ID" value="JAB69622.1"/>
    <property type="molecule type" value="mRNA"/>
</dbReference>
<keyword evidence="1" id="KW-0732">Signal</keyword>
<dbReference type="InterPro" id="IPR036880">
    <property type="entry name" value="Kunitz_BPTI_sf"/>
</dbReference>
<proteinExistence type="evidence at transcript level"/>
<feature type="chain" id="PRO_5004735166" evidence="1">
    <location>
        <begin position="19"/>
        <end position="141"/>
    </location>
</feature>
<evidence type="ECO:0000259" key="2">
    <source>
        <dbReference type="SMART" id="SM00131"/>
    </source>
</evidence>
<protein>
    <submittedName>
        <fullName evidence="3">Putative secreted protein</fullName>
    </submittedName>
</protein>
<evidence type="ECO:0000313" key="3">
    <source>
        <dbReference type="EMBL" id="JAB69622.1"/>
    </source>
</evidence>
<name>V5H5R1_IXORI</name>
<feature type="domain" description="BPTI/Kunitz inhibitor" evidence="2">
    <location>
        <begin position="31"/>
        <end position="85"/>
    </location>
</feature>
<feature type="signal peptide" evidence="1">
    <location>
        <begin position="1"/>
        <end position="18"/>
    </location>
</feature>
<organism evidence="3">
    <name type="scientific">Ixodes ricinus</name>
    <name type="common">Common tick</name>
    <name type="synonym">Acarus ricinus</name>
    <dbReference type="NCBI Taxonomy" id="34613"/>
    <lineage>
        <taxon>Eukaryota</taxon>
        <taxon>Metazoa</taxon>
        <taxon>Ecdysozoa</taxon>
        <taxon>Arthropoda</taxon>
        <taxon>Chelicerata</taxon>
        <taxon>Arachnida</taxon>
        <taxon>Acari</taxon>
        <taxon>Parasitiformes</taxon>
        <taxon>Ixodida</taxon>
        <taxon>Ixodoidea</taxon>
        <taxon>Ixodidae</taxon>
        <taxon>Ixodinae</taxon>
        <taxon>Ixodes</taxon>
    </lineage>
</organism>
<accession>V5H5R1</accession>
<dbReference type="GO" id="GO:0004867">
    <property type="term" value="F:serine-type endopeptidase inhibitor activity"/>
    <property type="evidence" value="ECO:0007669"/>
    <property type="project" value="InterPro"/>
</dbReference>
<dbReference type="InterPro" id="IPR002223">
    <property type="entry name" value="Kunitz_BPTI"/>
</dbReference>
<dbReference type="Gene3D" id="4.10.410.10">
    <property type="entry name" value="Pancreatic trypsin inhibitor Kunitz domain"/>
    <property type="match status" value="1"/>
</dbReference>
<dbReference type="SMART" id="SM00131">
    <property type="entry name" value="KU"/>
    <property type="match status" value="1"/>
</dbReference>
<sequence length="141" mass="15483">MQTIVFVICFGIVSVCLGDGGTTEDGNSWPSICLEDIGNSSCTGDGLTNLKWRFNNLKKDCHPDLICPESKNRFESERECKNACLLVVLKCCRLAQGNKKIAKERRRSGHGIMMVKRVPGISIAVAPCSTLPVRNNAKHFA</sequence>